<evidence type="ECO:0000313" key="8">
    <source>
        <dbReference type="Proteomes" id="UP001235343"/>
    </source>
</evidence>
<evidence type="ECO:0000256" key="6">
    <source>
        <dbReference type="SAM" id="Phobius"/>
    </source>
</evidence>
<feature type="transmembrane region" description="Helical" evidence="6">
    <location>
        <begin position="69"/>
        <end position="92"/>
    </location>
</feature>
<organism evidence="7 8">
    <name type="scientific">Aquibacillus rhizosphaerae</name>
    <dbReference type="NCBI Taxonomy" id="3051431"/>
    <lineage>
        <taxon>Bacteria</taxon>
        <taxon>Bacillati</taxon>
        <taxon>Bacillota</taxon>
        <taxon>Bacilli</taxon>
        <taxon>Bacillales</taxon>
        <taxon>Bacillaceae</taxon>
        <taxon>Aquibacillus</taxon>
    </lineage>
</organism>
<feature type="transmembrane region" description="Helical" evidence="6">
    <location>
        <begin position="148"/>
        <end position="169"/>
    </location>
</feature>
<keyword evidence="8" id="KW-1185">Reference proteome</keyword>
<keyword evidence="5 6" id="KW-0472">Membrane</keyword>
<dbReference type="EMBL" id="JASTZU010000063">
    <property type="protein sequence ID" value="MDL4843122.1"/>
    <property type="molecule type" value="Genomic_DNA"/>
</dbReference>
<feature type="transmembrane region" description="Helical" evidence="6">
    <location>
        <begin position="12"/>
        <end position="33"/>
    </location>
</feature>
<feature type="transmembrane region" description="Helical" evidence="6">
    <location>
        <begin position="252"/>
        <end position="270"/>
    </location>
</feature>
<evidence type="ECO:0000256" key="5">
    <source>
        <dbReference type="ARBA" id="ARBA00023136"/>
    </source>
</evidence>
<evidence type="ECO:0000256" key="1">
    <source>
        <dbReference type="ARBA" id="ARBA00004651"/>
    </source>
</evidence>
<dbReference type="RefSeq" id="WP_285934417.1">
    <property type="nucleotide sequence ID" value="NZ_JASTZU010000063.1"/>
</dbReference>
<comment type="subcellular location">
    <subcellularLocation>
        <location evidence="1">Cell membrane</location>
        <topology evidence="1">Multi-pass membrane protein</topology>
    </subcellularLocation>
</comment>
<comment type="caution">
    <text evidence="7">The sequence shown here is derived from an EMBL/GenBank/DDBJ whole genome shotgun (WGS) entry which is preliminary data.</text>
</comment>
<feature type="transmembrane region" description="Helical" evidence="6">
    <location>
        <begin position="113"/>
        <end position="133"/>
    </location>
</feature>
<name>A0ABT7LB86_9BACI</name>
<dbReference type="InterPro" id="IPR019108">
    <property type="entry name" value="Caa3_assmbl_CtaG-rel"/>
</dbReference>
<keyword evidence="4 6" id="KW-1133">Transmembrane helix</keyword>
<protein>
    <submittedName>
        <fullName evidence="7">Cytochrome c oxidase assembly protein</fullName>
    </submittedName>
</protein>
<dbReference type="Proteomes" id="UP001235343">
    <property type="component" value="Unassembled WGS sequence"/>
</dbReference>
<dbReference type="Pfam" id="PF09678">
    <property type="entry name" value="Caa3_CtaG"/>
    <property type="match status" value="1"/>
</dbReference>
<feature type="transmembrane region" description="Helical" evidence="6">
    <location>
        <begin position="181"/>
        <end position="201"/>
    </location>
</feature>
<evidence type="ECO:0000256" key="3">
    <source>
        <dbReference type="ARBA" id="ARBA00022692"/>
    </source>
</evidence>
<evidence type="ECO:0000256" key="2">
    <source>
        <dbReference type="ARBA" id="ARBA00022475"/>
    </source>
</evidence>
<sequence>MIGDILANFSFLAQWNAGILLVVLLGIVFYLFLLPTSKEHTVSKTVIFIIGMALFYIALGSPLNILGRIIFRAHIAQMIILFLFVVPLLLVGMKTEIISKLVSYSTFRKGYNIFTNPIVAIVLFHGMFIIYHIPGVFDYVRMSYSLNYLYVLTMFVTALLVWSPIFPIDYQRNRLSYRNKFFYGLWNMVLFLPIELVLLFMNNNLYIIYMDFDLLLTALSVCLPAGDSIQTLPSDFLETLLPFPPIEEQKNGGVMLLGSQLLWLILPMIFKRQYTNL</sequence>
<feature type="transmembrane region" description="Helical" evidence="6">
    <location>
        <begin position="45"/>
        <end position="63"/>
    </location>
</feature>
<evidence type="ECO:0000256" key="4">
    <source>
        <dbReference type="ARBA" id="ARBA00022989"/>
    </source>
</evidence>
<gene>
    <name evidence="7" type="ORF">QQS35_22030</name>
</gene>
<proteinExistence type="predicted"/>
<reference evidence="7 8" key="1">
    <citation type="submission" date="2023-06" db="EMBL/GenBank/DDBJ databases">
        <title>Aquibacillus rhizosphaerae LR5S19.</title>
        <authorList>
            <person name="Sun J.-Q."/>
        </authorList>
    </citation>
    <scope>NUCLEOTIDE SEQUENCE [LARGE SCALE GENOMIC DNA]</scope>
    <source>
        <strain evidence="7 8">LR5S19</strain>
    </source>
</reference>
<keyword evidence="3 6" id="KW-0812">Transmembrane</keyword>
<accession>A0ABT7LB86</accession>
<keyword evidence="2" id="KW-1003">Cell membrane</keyword>
<evidence type="ECO:0000313" key="7">
    <source>
        <dbReference type="EMBL" id="MDL4843122.1"/>
    </source>
</evidence>